<evidence type="ECO:0000313" key="1">
    <source>
        <dbReference type="EMBL" id="ORZ02273.1"/>
    </source>
</evidence>
<name>A0A1X2HRU3_SYNRA</name>
<dbReference type="AlphaFoldDB" id="A0A1X2HRU3"/>
<dbReference type="OrthoDB" id="2283761at2759"/>
<accession>A0A1X2HRU3</accession>
<proteinExistence type="predicted"/>
<comment type="caution">
    <text evidence="1">The sequence shown here is derived from an EMBL/GenBank/DDBJ whole genome shotgun (WGS) entry which is preliminary data.</text>
</comment>
<protein>
    <submittedName>
        <fullName evidence="1">Uncharacterized protein</fullName>
    </submittedName>
</protein>
<dbReference type="InParanoid" id="A0A1X2HRU3"/>
<evidence type="ECO:0000313" key="2">
    <source>
        <dbReference type="Proteomes" id="UP000242180"/>
    </source>
</evidence>
<gene>
    <name evidence="1" type="ORF">BCR43DRAFT_559253</name>
</gene>
<organism evidence="1 2">
    <name type="scientific">Syncephalastrum racemosum</name>
    <name type="common">Filamentous fungus</name>
    <dbReference type="NCBI Taxonomy" id="13706"/>
    <lineage>
        <taxon>Eukaryota</taxon>
        <taxon>Fungi</taxon>
        <taxon>Fungi incertae sedis</taxon>
        <taxon>Mucoromycota</taxon>
        <taxon>Mucoromycotina</taxon>
        <taxon>Mucoromycetes</taxon>
        <taxon>Mucorales</taxon>
        <taxon>Syncephalastraceae</taxon>
        <taxon>Syncephalastrum</taxon>
    </lineage>
</organism>
<reference evidence="1 2" key="1">
    <citation type="submission" date="2016-07" db="EMBL/GenBank/DDBJ databases">
        <title>Pervasive Adenine N6-methylation of Active Genes in Fungi.</title>
        <authorList>
            <consortium name="DOE Joint Genome Institute"/>
            <person name="Mondo S.J."/>
            <person name="Dannebaum R.O."/>
            <person name="Kuo R.C."/>
            <person name="Labutti K."/>
            <person name="Haridas S."/>
            <person name="Kuo A."/>
            <person name="Salamov A."/>
            <person name="Ahrendt S.R."/>
            <person name="Lipzen A."/>
            <person name="Sullivan W."/>
            <person name="Andreopoulos W.B."/>
            <person name="Clum A."/>
            <person name="Lindquist E."/>
            <person name="Daum C."/>
            <person name="Ramamoorthy G.K."/>
            <person name="Gryganskyi A."/>
            <person name="Culley D."/>
            <person name="Magnuson J.K."/>
            <person name="James T.Y."/>
            <person name="O'Malley M.A."/>
            <person name="Stajich J.E."/>
            <person name="Spatafora J.W."/>
            <person name="Visel A."/>
            <person name="Grigoriev I.V."/>
        </authorList>
    </citation>
    <scope>NUCLEOTIDE SEQUENCE [LARGE SCALE GENOMIC DNA]</scope>
    <source>
        <strain evidence="1 2">NRRL 2496</strain>
    </source>
</reference>
<dbReference type="OMA" id="CKSHAED"/>
<sequence length="155" mass="17937">MRQVVEHAGKLKQSEEELPAWLWSRRLSSNVDDYETQIIKAIRFVLTDFASKSVSGTNSERTFWVDRVVPLFQIFGDQTQLLSYEWCEIFCKSHAEDTMDDKGIGRARFVDGMGYDAFHRERLVMESSGDVLKEHTRHRADDAVKQLHSTIAILK</sequence>
<dbReference type="EMBL" id="MCGN01000001">
    <property type="protein sequence ID" value="ORZ02273.1"/>
    <property type="molecule type" value="Genomic_DNA"/>
</dbReference>
<keyword evidence="2" id="KW-1185">Reference proteome</keyword>
<dbReference type="Proteomes" id="UP000242180">
    <property type="component" value="Unassembled WGS sequence"/>
</dbReference>